<accession>A0A8T0G635</accession>
<sequence>MSILMGNERIIFPQSDVGTCCLVSTPCFVKNPTVFENYLKGEARMVYENVYTYKNLIIYLDQFDIPCPGEKYFENSIANSLYRICFITSNVSDVNLNEWQNRKEIFFLPFKTKLVKSQPHFIHYNPIDEIIIPESHAKSTGTIQKKLCLKNSKFLLQDVLNSYRGDLDHLGVIIEYPFCIGFDGTCQSTNKFVALAVNGNFPKKVIQIKIPYDRYIEYDHVPVTHWSQINYIRIPTSVLDRVIIEATHIGYVYRDVFLCLSHPILNNAINYINVNTGYICNVVEKFDIRKDSNITVLDTYRYDCNHTLNRIKFKDIPYDLWCLSVNDESNSFPKRFRPPHLVDHWLNFYSRHCNKTKLDFTNLEVVKLAFVLSKHKVCFKIKITNRNRKIELDNDSLIFRIDEEAVKFLNEIRLDLQDPEENKTDADNGCNVM</sequence>
<evidence type="ECO:0000313" key="1">
    <source>
        <dbReference type="EMBL" id="KAF8796693.1"/>
    </source>
</evidence>
<protein>
    <submittedName>
        <fullName evidence="1">Uncharacterized protein</fullName>
    </submittedName>
</protein>
<reference evidence="1" key="2">
    <citation type="submission" date="2020-06" db="EMBL/GenBank/DDBJ databases">
        <authorList>
            <person name="Sheffer M."/>
        </authorList>
    </citation>
    <scope>NUCLEOTIDE SEQUENCE</scope>
</reference>
<keyword evidence="2" id="KW-1185">Reference proteome</keyword>
<reference evidence="1" key="1">
    <citation type="journal article" date="2020" name="bioRxiv">
        <title>Chromosome-level reference genome of the European wasp spider Argiope bruennichi: a resource for studies on range expansion and evolutionary adaptation.</title>
        <authorList>
            <person name="Sheffer M.M."/>
            <person name="Hoppe A."/>
            <person name="Krehenwinkel H."/>
            <person name="Uhl G."/>
            <person name="Kuss A.W."/>
            <person name="Jensen L."/>
            <person name="Jensen C."/>
            <person name="Gillespie R.G."/>
            <person name="Hoff K.J."/>
            <person name="Prost S."/>
        </authorList>
    </citation>
    <scope>NUCLEOTIDE SEQUENCE</scope>
</reference>
<proteinExistence type="predicted"/>
<organism evidence="1 2">
    <name type="scientific">Argiope bruennichi</name>
    <name type="common">Wasp spider</name>
    <name type="synonym">Aranea bruennichi</name>
    <dbReference type="NCBI Taxonomy" id="94029"/>
    <lineage>
        <taxon>Eukaryota</taxon>
        <taxon>Metazoa</taxon>
        <taxon>Ecdysozoa</taxon>
        <taxon>Arthropoda</taxon>
        <taxon>Chelicerata</taxon>
        <taxon>Arachnida</taxon>
        <taxon>Araneae</taxon>
        <taxon>Araneomorphae</taxon>
        <taxon>Entelegynae</taxon>
        <taxon>Araneoidea</taxon>
        <taxon>Araneidae</taxon>
        <taxon>Argiope</taxon>
    </lineage>
</organism>
<name>A0A8T0G635_ARGBR</name>
<gene>
    <name evidence="1" type="ORF">HNY73_001039</name>
</gene>
<dbReference type="Proteomes" id="UP000807504">
    <property type="component" value="Unassembled WGS sequence"/>
</dbReference>
<dbReference type="EMBL" id="JABXBU010000001">
    <property type="protein sequence ID" value="KAF8796693.1"/>
    <property type="molecule type" value="Genomic_DNA"/>
</dbReference>
<dbReference type="AlphaFoldDB" id="A0A8T0G635"/>
<evidence type="ECO:0000313" key="2">
    <source>
        <dbReference type="Proteomes" id="UP000807504"/>
    </source>
</evidence>
<comment type="caution">
    <text evidence="1">The sequence shown here is derived from an EMBL/GenBank/DDBJ whole genome shotgun (WGS) entry which is preliminary data.</text>
</comment>